<evidence type="ECO:0000313" key="2">
    <source>
        <dbReference type="EMBL" id="GAA1694898.1"/>
    </source>
</evidence>
<organism evidence="2 3">
    <name type="scientific">Glycomyces endophyticus</name>
    <dbReference type="NCBI Taxonomy" id="480996"/>
    <lineage>
        <taxon>Bacteria</taxon>
        <taxon>Bacillati</taxon>
        <taxon>Actinomycetota</taxon>
        <taxon>Actinomycetes</taxon>
        <taxon>Glycomycetales</taxon>
        <taxon>Glycomycetaceae</taxon>
        <taxon>Glycomyces</taxon>
    </lineage>
</organism>
<proteinExistence type="predicted"/>
<comment type="caution">
    <text evidence="2">The sequence shown here is derived from an EMBL/GenBank/DDBJ whole genome shotgun (WGS) entry which is preliminary data.</text>
</comment>
<name>A0ABP4TZI2_9ACTN</name>
<dbReference type="Proteomes" id="UP001499851">
    <property type="component" value="Unassembled WGS sequence"/>
</dbReference>
<evidence type="ECO:0000313" key="3">
    <source>
        <dbReference type="Proteomes" id="UP001499851"/>
    </source>
</evidence>
<dbReference type="EMBL" id="BAAAQF010000034">
    <property type="protein sequence ID" value="GAA1694898.1"/>
    <property type="molecule type" value="Genomic_DNA"/>
</dbReference>
<dbReference type="Gene3D" id="3.40.430.10">
    <property type="entry name" value="Dihydrofolate Reductase, subunit A"/>
    <property type="match status" value="1"/>
</dbReference>
<accession>A0ABP4TZI2</accession>
<gene>
    <name evidence="2" type="ORF">GCM10009830_48410</name>
</gene>
<dbReference type="PANTHER" id="PTHR38011:SF11">
    <property type="entry name" value="2,5-DIAMINO-6-RIBOSYLAMINO-4(3H)-PYRIMIDINONE 5'-PHOSPHATE REDUCTASE"/>
    <property type="match status" value="1"/>
</dbReference>
<dbReference type="InterPro" id="IPR050765">
    <property type="entry name" value="Riboflavin_Biosynth_HTPR"/>
</dbReference>
<dbReference type="SUPFAM" id="SSF53597">
    <property type="entry name" value="Dihydrofolate reductase-like"/>
    <property type="match status" value="1"/>
</dbReference>
<dbReference type="PANTHER" id="PTHR38011">
    <property type="entry name" value="DIHYDROFOLATE REDUCTASE FAMILY PROTEIN (AFU_ORTHOLOGUE AFUA_8G06820)"/>
    <property type="match status" value="1"/>
</dbReference>
<evidence type="ECO:0000259" key="1">
    <source>
        <dbReference type="Pfam" id="PF01872"/>
    </source>
</evidence>
<protein>
    <recommendedName>
        <fullName evidence="1">Bacterial bifunctional deaminase-reductase C-terminal domain-containing protein</fullName>
    </recommendedName>
</protein>
<feature type="domain" description="Bacterial bifunctional deaminase-reductase C-terminal" evidence="1">
    <location>
        <begin position="56"/>
        <end position="227"/>
    </location>
</feature>
<dbReference type="InterPro" id="IPR002734">
    <property type="entry name" value="RibDG_C"/>
</dbReference>
<keyword evidence="3" id="KW-1185">Reference proteome</keyword>
<dbReference type="InterPro" id="IPR024072">
    <property type="entry name" value="DHFR-like_dom_sf"/>
</dbReference>
<dbReference type="Pfam" id="PF01872">
    <property type="entry name" value="RibD_C"/>
    <property type="match status" value="1"/>
</dbReference>
<reference evidence="3" key="1">
    <citation type="journal article" date="2019" name="Int. J. Syst. Evol. Microbiol.">
        <title>The Global Catalogue of Microorganisms (GCM) 10K type strain sequencing project: providing services to taxonomists for standard genome sequencing and annotation.</title>
        <authorList>
            <consortium name="The Broad Institute Genomics Platform"/>
            <consortium name="The Broad Institute Genome Sequencing Center for Infectious Disease"/>
            <person name="Wu L."/>
            <person name="Ma J."/>
        </authorList>
    </citation>
    <scope>NUCLEOTIDE SEQUENCE [LARGE SCALE GENOMIC DNA]</scope>
    <source>
        <strain evidence="3">JCM 16001</strain>
    </source>
</reference>
<sequence length="236" mass="25887">MLGHLQSLQPEPERMGRDLVCGRERGPGVGPVCETRWNAHSRRRSPAMRTLIATVFNYSLDGLLADEGTAFWDFCFSLPENEHPDDPGQLEFLRNAHAIVLGRTAYEGIAAAMTTSNADHPFARVLTAQRKIVFSTTMATADWANTSIASGDTAEEVDRLRRGGDGYLVVMGGVALWRSLMALDLLDELHVSMFPYIAGEGTRLFDGVPASYRLDLMSSSASGNGIVELRYGRHRG</sequence>